<proteinExistence type="predicted"/>
<dbReference type="Pfam" id="PF26001">
    <property type="entry name" value="Pex8"/>
    <property type="match status" value="1"/>
</dbReference>
<keyword evidence="2" id="KW-1185">Reference proteome</keyword>
<gene>
    <name evidence="1" type="ORF">BDY17DRAFT_317477</name>
</gene>
<evidence type="ECO:0000313" key="1">
    <source>
        <dbReference type="EMBL" id="KAF2481726.1"/>
    </source>
</evidence>
<reference evidence="1" key="1">
    <citation type="journal article" date="2020" name="Stud. Mycol.">
        <title>101 Dothideomycetes genomes: a test case for predicting lifestyles and emergence of pathogens.</title>
        <authorList>
            <person name="Haridas S."/>
            <person name="Albert R."/>
            <person name="Binder M."/>
            <person name="Bloem J."/>
            <person name="Labutti K."/>
            <person name="Salamov A."/>
            <person name="Andreopoulos B."/>
            <person name="Baker S."/>
            <person name="Barry K."/>
            <person name="Bills G."/>
            <person name="Bluhm B."/>
            <person name="Cannon C."/>
            <person name="Castanera R."/>
            <person name="Culley D."/>
            <person name="Daum C."/>
            <person name="Ezra D."/>
            <person name="Gonzalez J."/>
            <person name="Henrissat B."/>
            <person name="Kuo A."/>
            <person name="Liang C."/>
            <person name="Lipzen A."/>
            <person name="Lutzoni F."/>
            <person name="Magnuson J."/>
            <person name="Mondo S."/>
            <person name="Nolan M."/>
            <person name="Ohm R."/>
            <person name="Pangilinan J."/>
            <person name="Park H.-J."/>
            <person name="Ramirez L."/>
            <person name="Alfaro M."/>
            <person name="Sun H."/>
            <person name="Tritt A."/>
            <person name="Yoshinaga Y."/>
            <person name="Zwiers L.-H."/>
            <person name="Turgeon B."/>
            <person name="Goodwin S."/>
            <person name="Spatafora J."/>
            <person name="Crous P."/>
            <person name="Grigoriev I."/>
        </authorList>
    </citation>
    <scope>NUCLEOTIDE SEQUENCE</scope>
    <source>
        <strain evidence="1">CBS 113389</strain>
    </source>
</reference>
<dbReference type="AlphaFoldDB" id="A0A6A6PPJ9"/>
<name>A0A6A6PPJ9_9PEZI</name>
<dbReference type="Proteomes" id="UP000799767">
    <property type="component" value="Unassembled WGS sequence"/>
</dbReference>
<dbReference type="GeneID" id="54477108"/>
<sequence length="692" mass="76542">MAGDRMLGTLLRAFQTSTEQQDTPRLLGSASTLLTTLTNPLNVTLLTSQTLSAPAVWAQPEGLRTSTRTLSVFHSAAQALLRHEDALTVNPADTDLTRVPLDRCLPRPDWIKAVINGADEKSPRWRHVLVLGGLLLGFGPVEDEKLSRGMRSTLEQALISATNLALVEMDESDELAQQSITFVLNHCFPILSDYERSRLDYDALLPCLLRSTFLSGAGLESGYFLRGLDRDVMPVSNNQFGWSERSDSFHHIREKLASPLVSSLGPLCRLIGHSVDNAKQPWLVTAILPDLEAFARTLHTQWRQTQLSEVDPAEYSVYLDKETFNTTTPQLWKLLKSTLFGVVIVLRSIIGRTLSDPALAGPETSPIIATQSLQTLRSLYFISARAGASSFSQYTFVNLTAMDILSAFPLQSQAFIESIRPAEHKSGVPEHPLDRNLDLFFLNLAEHFTLVLPTQLSQDLLIPAASPYLAAGGNNNLLPIFEAAHSVMLAIFSASHNAELTAKYLPFYIDALFNCFPHNLTARQFRLAFKTLLRLASPPATLAATEPMLSATLLELLFDRARHASTYPIFPLPQDENAEAQAPAQLSEQAVVALTVIDTLPELPLDLLEETLPIAAEMANGIENGNTREYCKEQFWQSLVGGEMDPDRSELCHAWWSTRGGRDLLLFGERAEARDDLKMSGALPDEPREHKL</sequence>
<dbReference type="InterPro" id="IPR055334">
    <property type="entry name" value="PEX8-like"/>
</dbReference>
<dbReference type="RefSeq" id="XP_033588296.1">
    <property type="nucleotide sequence ID" value="XM_033736106.1"/>
</dbReference>
<dbReference type="PANTHER" id="PTHR39214:SF1">
    <property type="entry name" value="MICROBODY (PEROXISOME) BIOGENESIS PROTEIN PEROXIN 8 (EUROFUNG)"/>
    <property type="match status" value="1"/>
</dbReference>
<dbReference type="OrthoDB" id="2357318at2759"/>
<dbReference type="PANTHER" id="PTHR39214">
    <property type="entry name" value="MICROBODY (PEROXISOME) BIOGENESIS PROTEIN PEROXIN 8 (EUROFUNG)"/>
    <property type="match status" value="1"/>
</dbReference>
<evidence type="ECO:0008006" key="3">
    <source>
        <dbReference type="Google" id="ProtNLM"/>
    </source>
</evidence>
<dbReference type="EMBL" id="MU001637">
    <property type="protein sequence ID" value="KAF2481726.1"/>
    <property type="molecule type" value="Genomic_DNA"/>
</dbReference>
<organism evidence="1 2">
    <name type="scientific">Neohortaea acidophila</name>
    <dbReference type="NCBI Taxonomy" id="245834"/>
    <lineage>
        <taxon>Eukaryota</taxon>
        <taxon>Fungi</taxon>
        <taxon>Dikarya</taxon>
        <taxon>Ascomycota</taxon>
        <taxon>Pezizomycotina</taxon>
        <taxon>Dothideomycetes</taxon>
        <taxon>Dothideomycetidae</taxon>
        <taxon>Mycosphaerellales</taxon>
        <taxon>Teratosphaeriaceae</taxon>
        <taxon>Neohortaea</taxon>
    </lineage>
</organism>
<protein>
    <recommendedName>
        <fullName evidence="3">Peroxisomal membrane protein Pex17</fullName>
    </recommendedName>
</protein>
<evidence type="ECO:0000313" key="2">
    <source>
        <dbReference type="Proteomes" id="UP000799767"/>
    </source>
</evidence>
<accession>A0A6A6PPJ9</accession>